<proteinExistence type="predicted"/>
<dbReference type="FunFam" id="3.40.50.980:FF:000001">
    <property type="entry name" value="Non-ribosomal peptide synthetase"/>
    <property type="match status" value="2"/>
</dbReference>
<feature type="domain" description="Carrier" evidence="3">
    <location>
        <begin position="1033"/>
        <end position="1108"/>
    </location>
</feature>
<dbReference type="KEGG" id="lyj:FKV23_06265"/>
<dbReference type="InterPro" id="IPR045851">
    <property type="entry name" value="AMP-bd_C_sf"/>
</dbReference>
<dbReference type="NCBIfam" id="NF003417">
    <property type="entry name" value="PRK04813.1"/>
    <property type="match status" value="2"/>
</dbReference>
<keyword evidence="2" id="KW-0597">Phosphoprotein</keyword>
<dbReference type="SMART" id="SM00823">
    <property type="entry name" value="PKS_PP"/>
    <property type="match status" value="1"/>
</dbReference>
<dbReference type="GO" id="GO:0031177">
    <property type="term" value="F:phosphopantetheine binding"/>
    <property type="evidence" value="ECO:0007669"/>
    <property type="project" value="InterPro"/>
</dbReference>
<dbReference type="Gene3D" id="3.30.559.10">
    <property type="entry name" value="Chloramphenicol acetyltransferase-like domain"/>
    <property type="match status" value="2"/>
</dbReference>
<dbReference type="InterPro" id="IPR009081">
    <property type="entry name" value="PP-bd_ACP"/>
</dbReference>
<dbReference type="CDD" id="cd19531">
    <property type="entry name" value="LCL_NRPS-like"/>
    <property type="match status" value="2"/>
</dbReference>
<dbReference type="GO" id="GO:0043041">
    <property type="term" value="P:amino acid activation for nonribosomal peptide biosynthetic process"/>
    <property type="evidence" value="ECO:0007669"/>
    <property type="project" value="TreeGrafter"/>
</dbReference>
<dbReference type="Gene3D" id="2.30.38.10">
    <property type="entry name" value="Luciferase, Domain 3"/>
    <property type="match status" value="2"/>
</dbReference>
<dbReference type="PANTHER" id="PTHR45527:SF1">
    <property type="entry name" value="FATTY ACID SYNTHASE"/>
    <property type="match status" value="1"/>
</dbReference>
<dbReference type="InterPro" id="IPR036736">
    <property type="entry name" value="ACP-like_sf"/>
</dbReference>
<dbReference type="PROSITE" id="PS50075">
    <property type="entry name" value="CARRIER"/>
    <property type="match status" value="1"/>
</dbReference>
<evidence type="ECO:0000259" key="3">
    <source>
        <dbReference type="PROSITE" id="PS50075"/>
    </source>
</evidence>
<dbReference type="Pfam" id="PF00668">
    <property type="entry name" value="Condensation"/>
    <property type="match status" value="2"/>
</dbReference>
<keyword evidence="1" id="KW-0596">Phosphopantetheine</keyword>
<dbReference type="FunFam" id="3.30.300.30:FF:000010">
    <property type="entry name" value="Enterobactin synthetase component F"/>
    <property type="match status" value="2"/>
</dbReference>
<dbReference type="Gene3D" id="3.40.50.980">
    <property type="match status" value="4"/>
</dbReference>
<gene>
    <name evidence="4" type="ORF">FKV23_06265</name>
</gene>
<sequence>MVGRGGTWTAPNVPDSTSRWADAMGGGMSTVRCANKGSPRAVVDYDPFAGGLLERVVPTTEPQRELWLASRLGDEASLAFNESVSLHLRGTLDVEALRHALQSVCDRHDILRANFGPDGETLCIGSQRPLEVELRDLSGLDDDAREAGVQACLRHSVETPFDLGHGALFRATLLRLDPGHHQLVLSAHHIVCDGWSWWVLVRELGVLYAQVLGKAATGLSEPGLPEPESFTDYALEQALHPASSTFADDEAYWLSCFREPAPVLELPLDRPRPQRRSFASRRYDHVLDAELVAAVRRMGARQGASLFATLLAGFGTLVSRLSGQADVVVGIPAAGQSVDGHDHLIGHCVNLLPLRFDMASQHSFGQALAGVQGTLLDALDHQRYTFGSLLKKLRIERDPSRLPLVNVVFNIDQALDQESHAFPGLSLEFDCNPRSAENFELSINAVQVQGRLRLECQYNRDLFDEVTVQRWISAYEALLRAAAANPGERLASLPWLDDTATAELLALQPGPVAYDRTRLMHQAFETQCDRAPHRIAVRAGGEAWSYAELDARANRIARLLRTHGVHRGSLVGLALPRGTGMLAALLGVLKAGAGYVPLDPGFPADRLAYMVGDAGLAALLTDSDHADAFDLRGRPVLALDTLHEELAALPAERPGKDADAATPESVAYVIYTSGSTGRPKGVQVPHRAVNNFIIAMQREPGIDADDRLLAVTTLSFDIAVLELMLPLSTGAEVVIARRDDAIDGHALKALLASSAATVMQATPATWRLLVEAGWQGMPDFKALCGGEPMPADLAAQLLDRCGSLWNMYGPTETTVWSTCTRVEPVAIGERPDIHIGRPVANTRVWILDGQGLPCPRGVPGEICIAGDGVTLGYLDRPELTADRFVPESQVPFAAAPEGALLYRTGDRGRWRPDGNLEHLGRLDFQVKVRGYRIELGEIESVLAQHAGVARTVVTTREDRPGDVRLVAYVVPADAARFDEAALLSHLRGVLPEYMIPHHLMAIPVVPLLPNGKIDRKGLPAPDAHVSGPREPIAPRNATERAIVDAMEEVLGVDGLGVEDDFFANGGHSLIAAQVVSRINRDLGAALTLRSLFDAPTAARLAHLLGDAGSAKTIARPPIVRRADQHSAPLSSMQQRLWVLEQMQPGRVTWNTPSAHRLRGPFDRDAFGRAFQAMVCRQASLRTVIVEEGDGPVQRVRDDIDASLPFEDLGHIDEAERLPALMQRLEALIATPFRLDEGPLFVARLYRMGEDDHVLFFMTHHIIWDGWSFDVLYKEMSALYEAFSTGHASPLPELHVGYGDFAEWQLQWLQGGELARQLDFWKRHLTGGIEPLQLPQDRPRPPEATGEGSIEWLSVGRGTVDAMRTLAKRSDATLFMALLASYYILLHRLGGQRDLVVGLPVRNRDSEDTEAIMGFFVNMLPTRLKLAPSDSFLDVLAKVRAAVLDAFSHPDVPFDHLVRELDVPRDPSRAPLYQATFSFQDVRARNTRWGELEHEHLLVFQKASAGDLGLWFLEHGEGLSGVLSYNTDILAAASAQLINQRYATLLDSVLARPEASIGELPIAGEAERAVHDAFNATRMELPAVQTVNALLAAEATRSADRIALRHGAAVVDYASLHARAGRIAACLQARGVSADKRVGICLDRGIDLVAGMLAVMKLGAAYVPLDPAYPPDRLRFMVEDAGLALVVTEGELADPLGLEPERLFRLDQERAALDFVEPLPVATDLATPESAAYVIYTSGSTGKPKGVQVPHRAVVNFLCSMRREPGMVRDERIVAVTTTSFDIAVLELFLPLSVGAEIVLAGRETAIDAFELAALLRDSGAGVMQATPSTWRMLIDTGWSPDRPFKALCGGEPLAPDLARALCERCDEVWNMYGPTETTVWSTCTRIIAADIDDITIGRPIANTTVHILDDALQPCPLGQAGEICIGGMGVAVGYLGRPELTAERFVADRFDGQARVGGPGRLYRTGDLGRLRGDGKLQHLGRADHQVKLRGHRIELGEIEAALLSHPAVARAVVVTHEVNAGDVRLVAHVVPRAGAALEPVVLLDHLRRDLPAYMLPQHVVALDALPLLPNGKVDRNALPAPGLEAASRQPLVMGQVVVERDPAASTPIDTAGASTPVAVVPAVSDPRIRYLMQVWSGLLGIQASPGDNFFDLGGIRCWRYRWPTGSPAIPACGSS</sequence>
<dbReference type="PROSITE" id="PS00455">
    <property type="entry name" value="AMP_BINDING"/>
    <property type="match status" value="2"/>
</dbReference>
<dbReference type="FunFam" id="1.10.1200.10:FF:000016">
    <property type="entry name" value="Non-ribosomal peptide synthase"/>
    <property type="match status" value="1"/>
</dbReference>
<dbReference type="GO" id="GO:0072330">
    <property type="term" value="P:monocarboxylic acid biosynthetic process"/>
    <property type="evidence" value="ECO:0007669"/>
    <property type="project" value="UniProtKB-ARBA"/>
</dbReference>
<dbReference type="InterPro" id="IPR000873">
    <property type="entry name" value="AMP-dep_synth/lig_dom"/>
</dbReference>
<dbReference type="CDD" id="cd12116">
    <property type="entry name" value="A_NRPS_Ta1_like"/>
    <property type="match status" value="2"/>
</dbReference>
<dbReference type="PANTHER" id="PTHR45527">
    <property type="entry name" value="NONRIBOSOMAL PEPTIDE SYNTHETASE"/>
    <property type="match status" value="1"/>
</dbReference>
<dbReference type="Gene3D" id="3.30.300.30">
    <property type="match status" value="2"/>
</dbReference>
<evidence type="ECO:0000313" key="5">
    <source>
        <dbReference type="Proteomes" id="UP000317199"/>
    </source>
</evidence>
<evidence type="ECO:0000313" key="4">
    <source>
        <dbReference type="EMBL" id="QDH69741.1"/>
    </source>
</evidence>
<dbReference type="InterPro" id="IPR020806">
    <property type="entry name" value="PKS_PP-bd"/>
</dbReference>
<reference evidence="4 5" key="1">
    <citation type="submission" date="2019-06" db="EMBL/GenBank/DDBJ databases">
        <title>Lysobacter alkalisoli sp. nov. isolated from saline-alkali soil.</title>
        <authorList>
            <person name="Sun J.-Q."/>
            <person name="Xu L."/>
        </authorList>
    </citation>
    <scope>NUCLEOTIDE SEQUENCE [LARGE SCALE GENOMIC DNA]</scope>
    <source>
        <strain evidence="4 5">SJ-36</strain>
    </source>
</reference>
<dbReference type="InterPro" id="IPR001242">
    <property type="entry name" value="Condensation_dom"/>
</dbReference>
<dbReference type="NCBIfam" id="TIGR01733">
    <property type="entry name" value="AA-adenyl-dom"/>
    <property type="match status" value="2"/>
</dbReference>
<dbReference type="SUPFAM" id="SSF52777">
    <property type="entry name" value="CoA-dependent acyltransferases"/>
    <property type="match status" value="4"/>
</dbReference>
<dbReference type="InterPro" id="IPR010071">
    <property type="entry name" value="AA_adenyl_dom"/>
</dbReference>
<protein>
    <submittedName>
        <fullName evidence="4">Amino acid adenylation domain-containing protein</fullName>
    </submittedName>
</protein>
<dbReference type="InterPro" id="IPR025110">
    <property type="entry name" value="AMP-bd_C"/>
</dbReference>
<evidence type="ECO:0000256" key="1">
    <source>
        <dbReference type="ARBA" id="ARBA00022450"/>
    </source>
</evidence>
<accession>A0A514BQT6</accession>
<keyword evidence="5" id="KW-1185">Reference proteome</keyword>
<dbReference type="InterPro" id="IPR023213">
    <property type="entry name" value="CAT-like_dom_sf"/>
</dbReference>
<evidence type="ECO:0000256" key="2">
    <source>
        <dbReference type="ARBA" id="ARBA00022553"/>
    </source>
</evidence>
<dbReference type="FunFam" id="3.40.50.12780:FF:000012">
    <property type="entry name" value="Non-ribosomal peptide synthetase"/>
    <property type="match status" value="2"/>
</dbReference>
<dbReference type="Pfam" id="PF13193">
    <property type="entry name" value="AMP-binding_C"/>
    <property type="match status" value="2"/>
</dbReference>
<dbReference type="Pfam" id="PF00501">
    <property type="entry name" value="AMP-binding"/>
    <property type="match status" value="2"/>
</dbReference>
<dbReference type="GO" id="GO:0044550">
    <property type="term" value="P:secondary metabolite biosynthetic process"/>
    <property type="evidence" value="ECO:0007669"/>
    <property type="project" value="UniProtKB-ARBA"/>
</dbReference>
<dbReference type="Gene3D" id="1.10.1200.10">
    <property type="entry name" value="ACP-like"/>
    <property type="match status" value="1"/>
</dbReference>
<dbReference type="Pfam" id="PF00550">
    <property type="entry name" value="PP-binding"/>
    <property type="match status" value="1"/>
</dbReference>
<dbReference type="EMBL" id="CP041242">
    <property type="protein sequence ID" value="QDH69741.1"/>
    <property type="molecule type" value="Genomic_DNA"/>
</dbReference>
<dbReference type="OrthoDB" id="9757559at2"/>
<dbReference type="Gene3D" id="3.30.559.30">
    <property type="entry name" value="Nonribosomal peptide synthetase, condensation domain"/>
    <property type="match status" value="2"/>
</dbReference>
<organism evidence="4 5">
    <name type="scientific">Marilutibacter alkalisoli</name>
    <dbReference type="NCBI Taxonomy" id="2591633"/>
    <lineage>
        <taxon>Bacteria</taxon>
        <taxon>Pseudomonadati</taxon>
        <taxon>Pseudomonadota</taxon>
        <taxon>Gammaproteobacteria</taxon>
        <taxon>Lysobacterales</taxon>
        <taxon>Lysobacteraceae</taxon>
        <taxon>Marilutibacter</taxon>
    </lineage>
</organism>
<dbReference type="Proteomes" id="UP000317199">
    <property type="component" value="Chromosome"/>
</dbReference>
<dbReference type="SUPFAM" id="SSF56801">
    <property type="entry name" value="Acetyl-CoA synthetase-like"/>
    <property type="match status" value="2"/>
</dbReference>
<dbReference type="SUPFAM" id="SSF47336">
    <property type="entry name" value="ACP-like"/>
    <property type="match status" value="1"/>
</dbReference>
<dbReference type="GO" id="GO:0005737">
    <property type="term" value="C:cytoplasm"/>
    <property type="evidence" value="ECO:0007669"/>
    <property type="project" value="TreeGrafter"/>
</dbReference>
<dbReference type="InterPro" id="IPR020845">
    <property type="entry name" value="AMP-binding_CS"/>
</dbReference>
<name>A0A514BQT6_9GAMM</name>
<dbReference type="GO" id="GO:0003824">
    <property type="term" value="F:catalytic activity"/>
    <property type="evidence" value="ECO:0007669"/>
    <property type="project" value="InterPro"/>
</dbReference>